<dbReference type="CDD" id="cd12087">
    <property type="entry name" value="TM_EGFR-like"/>
    <property type="match status" value="1"/>
</dbReference>
<name>A0A2H2ZLY2_TRIPA</name>
<feature type="region of interest" description="Disordered" evidence="5">
    <location>
        <begin position="121"/>
        <end position="193"/>
    </location>
</feature>
<gene>
    <name evidence="8" type="ORF">A9Z42_0086500</name>
</gene>
<comment type="caution">
    <text evidence="8">The sequence shown here is derived from an EMBL/GenBank/DDBJ whole genome shotgun (WGS) entry which is preliminary data.</text>
</comment>
<comment type="subcellular location">
    <subcellularLocation>
        <location evidence="1">Membrane</location>
        <topology evidence="1">Single-pass membrane protein</topology>
    </subcellularLocation>
</comment>
<keyword evidence="2 6" id="KW-0812">Transmembrane</keyword>
<dbReference type="PANTHER" id="PTHR15549">
    <property type="entry name" value="PAIRED IMMUNOGLOBULIN-LIKE TYPE 2 RECEPTOR"/>
    <property type="match status" value="1"/>
</dbReference>
<evidence type="ECO:0000256" key="1">
    <source>
        <dbReference type="ARBA" id="ARBA00004167"/>
    </source>
</evidence>
<feature type="domain" description="WSC" evidence="7">
    <location>
        <begin position="27"/>
        <end position="115"/>
    </location>
</feature>
<dbReference type="EMBL" id="LFMI01000794">
    <property type="protein sequence ID" value="OTA07719.1"/>
    <property type="molecule type" value="Genomic_DNA"/>
</dbReference>
<evidence type="ECO:0000313" key="9">
    <source>
        <dbReference type="Proteomes" id="UP000219286"/>
    </source>
</evidence>
<dbReference type="GO" id="GO:0016020">
    <property type="term" value="C:membrane"/>
    <property type="evidence" value="ECO:0007669"/>
    <property type="project" value="UniProtKB-SubCell"/>
</dbReference>
<dbReference type="InterPro" id="IPR051694">
    <property type="entry name" value="Immunoregulatory_rcpt-like"/>
</dbReference>
<dbReference type="Proteomes" id="UP000219286">
    <property type="component" value="Unassembled WGS sequence"/>
</dbReference>
<dbReference type="OrthoDB" id="2537459at2759"/>
<protein>
    <recommendedName>
        <fullName evidence="7">WSC domain-containing protein</fullName>
    </recommendedName>
</protein>
<feature type="transmembrane region" description="Helical" evidence="6">
    <location>
        <begin position="201"/>
        <end position="225"/>
    </location>
</feature>
<evidence type="ECO:0000256" key="3">
    <source>
        <dbReference type="ARBA" id="ARBA00022989"/>
    </source>
</evidence>
<accession>A0A2H2ZLY2</accession>
<evidence type="ECO:0000256" key="4">
    <source>
        <dbReference type="ARBA" id="ARBA00023136"/>
    </source>
</evidence>
<evidence type="ECO:0000259" key="7">
    <source>
        <dbReference type="PROSITE" id="PS51212"/>
    </source>
</evidence>
<organism evidence="8 9">
    <name type="scientific">Trichoderma parareesei</name>
    <name type="common">Filamentous fungus</name>
    <dbReference type="NCBI Taxonomy" id="858221"/>
    <lineage>
        <taxon>Eukaryota</taxon>
        <taxon>Fungi</taxon>
        <taxon>Dikarya</taxon>
        <taxon>Ascomycota</taxon>
        <taxon>Pezizomycotina</taxon>
        <taxon>Sordariomycetes</taxon>
        <taxon>Hypocreomycetidae</taxon>
        <taxon>Hypocreales</taxon>
        <taxon>Hypocreaceae</taxon>
        <taxon>Trichoderma</taxon>
    </lineage>
</organism>
<dbReference type="Pfam" id="PF01822">
    <property type="entry name" value="WSC"/>
    <property type="match status" value="1"/>
</dbReference>
<proteinExistence type="predicted"/>
<evidence type="ECO:0000313" key="8">
    <source>
        <dbReference type="EMBL" id="OTA07719.1"/>
    </source>
</evidence>
<reference evidence="8 9" key="1">
    <citation type="journal article" date="2015" name="Genome Announc.">
        <title>Genome sequence and annotation of Trichoderma parareesei, the ancestor of the cellulase producer Trichoderma reesei.</title>
        <authorList>
            <person name="Yang D."/>
            <person name="Pomraning K."/>
            <person name="Kopchinskiy A."/>
            <person name="Karimi Aghcheh R."/>
            <person name="Atanasova L."/>
            <person name="Chenthamara K."/>
            <person name="Baker S.E."/>
            <person name="Zhang R."/>
            <person name="Shen Q."/>
            <person name="Freitag M."/>
            <person name="Kubicek C.P."/>
            <person name="Druzhinina I.S."/>
        </authorList>
    </citation>
    <scope>NUCLEOTIDE SEQUENCE [LARGE SCALE GENOMIC DNA]</scope>
    <source>
        <strain evidence="8 9">CBS 125925</strain>
    </source>
</reference>
<dbReference type="InterPro" id="IPR002889">
    <property type="entry name" value="WSC_carb-bd"/>
</dbReference>
<feature type="compositionally biased region" description="Low complexity" evidence="5">
    <location>
        <begin position="121"/>
        <end position="145"/>
    </location>
</feature>
<sequence length="327" mass="34366">MLLFRTAALQQGYAIFLVLAFSALISAIKVDVCSSFNTAETPLNVSIYQTNGLCTHWCVDKNYAFAITQQNSCWCSNYYPDKASTVDIKECNVPCPAWPDEYCGGRGLYGYLALNEVAPSGTKTAPASTSTPTESTSDSTTFSTSTPPPSSTPTTTPTDGSGSSGSRSTGSSPSQTADPSKDESGGSAGGGSKKSGLGTGAIAGIAVGVVLGVLALAGALLFWFLRRRRQGKDEYQNDPSVRGSSSGMVGVIPGDLTGNSGSPASPVSVANRNSTIQIDPRMDPFKQGLYIRGSHESLNTLRDDHDYSRRIQPPKVLRAVNPDPEEP</sequence>
<dbReference type="PROSITE" id="PS51212">
    <property type="entry name" value="WSC"/>
    <property type="match status" value="1"/>
</dbReference>
<feature type="compositionally biased region" description="Low complexity" evidence="5">
    <location>
        <begin position="152"/>
        <end position="176"/>
    </location>
</feature>
<dbReference type="GO" id="GO:0071944">
    <property type="term" value="C:cell periphery"/>
    <property type="evidence" value="ECO:0007669"/>
    <property type="project" value="UniProtKB-ARBA"/>
</dbReference>
<evidence type="ECO:0000256" key="6">
    <source>
        <dbReference type="SAM" id="Phobius"/>
    </source>
</evidence>
<dbReference type="SMART" id="SM00321">
    <property type="entry name" value="WSC"/>
    <property type="match status" value="1"/>
</dbReference>
<dbReference type="AlphaFoldDB" id="A0A2H2ZLY2"/>
<evidence type="ECO:0000256" key="5">
    <source>
        <dbReference type="SAM" id="MobiDB-lite"/>
    </source>
</evidence>
<keyword evidence="3 6" id="KW-1133">Transmembrane helix</keyword>
<keyword evidence="4 6" id="KW-0472">Membrane</keyword>
<keyword evidence="9" id="KW-1185">Reference proteome</keyword>
<dbReference type="PANTHER" id="PTHR15549:SF26">
    <property type="entry name" value="AXIAL BUDDING PATTERN PROTEIN 2-RELATED"/>
    <property type="match status" value="1"/>
</dbReference>
<feature type="region of interest" description="Disordered" evidence="5">
    <location>
        <begin position="301"/>
        <end position="327"/>
    </location>
</feature>
<evidence type="ECO:0000256" key="2">
    <source>
        <dbReference type="ARBA" id="ARBA00022692"/>
    </source>
</evidence>